<evidence type="ECO:0000313" key="10">
    <source>
        <dbReference type="EMBL" id="OAY54469.1"/>
    </source>
</evidence>
<dbReference type="SUPFAM" id="SSF52058">
    <property type="entry name" value="L domain-like"/>
    <property type="match status" value="1"/>
</dbReference>
<evidence type="ECO:0000259" key="6">
    <source>
        <dbReference type="Pfam" id="PF00931"/>
    </source>
</evidence>
<dbReference type="FunFam" id="1.10.10.10:FF:000322">
    <property type="entry name" value="Probable disease resistance protein At1g63360"/>
    <property type="match status" value="1"/>
</dbReference>
<gene>
    <name evidence="10" type="ORF">MANES_03G077400</name>
</gene>
<evidence type="ECO:0000256" key="2">
    <source>
        <dbReference type="ARBA" id="ARBA00022737"/>
    </source>
</evidence>
<evidence type="ECO:0008006" key="12">
    <source>
        <dbReference type="Google" id="ProtNLM"/>
    </source>
</evidence>
<dbReference type="Gramene" id="Manes.03G077400.3.v8.1">
    <property type="protein sequence ID" value="Manes.03G077400.3.v8.1.CDS.1"/>
    <property type="gene ID" value="Manes.03G077400.v8.1"/>
</dbReference>
<name>A0A251LMV0_MANES</name>
<dbReference type="EMBL" id="CM004389">
    <property type="protein sequence ID" value="OAY54468.1"/>
    <property type="molecule type" value="Genomic_DNA"/>
</dbReference>
<dbReference type="GO" id="GO:0051707">
    <property type="term" value="P:response to other organism"/>
    <property type="evidence" value="ECO:0007669"/>
    <property type="project" value="UniProtKB-ARBA"/>
</dbReference>
<dbReference type="Gene3D" id="3.80.10.10">
    <property type="entry name" value="Ribonuclease Inhibitor"/>
    <property type="match status" value="1"/>
</dbReference>
<dbReference type="GO" id="GO:0006952">
    <property type="term" value="P:defense response"/>
    <property type="evidence" value="ECO:0007669"/>
    <property type="project" value="UniProtKB-KW"/>
</dbReference>
<dbReference type="InterPro" id="IPR041118">
    <property type="entry name" value="Rx_N"/>
</dbReference>
<dbReference type="Gene3D" id="3.40.50.300">
    <property type="entry name" value="P-loop containing nucleotide triphosphate hydrolases"/>
    <property type="match status" value="1"/>
</dbReference>
<dbReference type="Gramene" id="Manes.03G077400.10.v8.1">
    <property type="protein sequence ID" value="Manes.03G077400.10.v8.1.CDS.1"/>
    <property type="gene ID" value="Manes.03G077400.v8.1"/>
</dbReference>
<dbReference type="OMA" id="NDEYRKW"/>
<evidence type="ECO:0000256" key="5">
    <source>
        <dbReference type="ARBA" id="ARBA00022840"/>
    </source>
</evidence>
<dbReference type="InterPro" id="IPR002182">
    <property type="entry name" value="NB-ARC"/>
</dbReference>
<dbReference type="Pfam" id="PF25019">
    <property type="entry name" value="LRR_R13L1-DRL21"/>
    <property type="match status" value="1"/>
</dbReference>
<evidence type="ECO:0000256" key="1">
    <source>
        <dbReference type="ARBA" id="ARBA00022614"/>
    </source>
</evidence>
<dbReference type="Proteomes" id="UP000091857">
    <property type="component" value="Chromosome 3"/>
</dbReference>
<evidence type="ECO:0000313" key="11">
    <source>
        <dbReference type="Proteomes" id="UP000091857"/>
    </source>
</evidence>
<keyword evidence="3" id="KW-0547">Nucleotide-binding</keyword>
<dbReference type="PRINTS" id="PR00364">
    <property type="entry name" value="DISEASERSIST"/>
</dbReference>
<dbReference type="CDD" id="cd14798">
    <property type="entry name" value="RX-CC_like"/>
    <property type="match status" value="1"/>
</dbReference>
<dbReference type="InterPro" id="IPR058922">
    <property type="entry name" value="WHD_DRP"/>
</dbReference>
<feature type="domain" description="Disease resistance protein winged helix" evidence="8">
    <location>
        <begin position="434"/>
        <end position="508"/>
    </location>
</feature>
<keyword evidence="2" id="KW-0677">Repeat</keyword>
<keyword evidence="11" id="KW-1185">Reference proteome</keyword>
<organism evidence="10 11">
    <name type="scientific">Manihot esculenta</name>
    <name type="common">Cassava</name>
    <name type="synonym">Jatropha manihot</name>
    <dbReference type="NCBI Taxonomy" id="3983"/>
    <lineage>
        <taxon>Eukaryota</taxon>
        <taxon>Viridiplantae</taxon>
        <taxon>Streptophyta</taxon>
        <taxon>Embryophyta</taxon>
        <taxon>Tracheophyta</taxon>
        <taxon>Spermatophyta</taxon>
        <taxon>Magnoliopsida</taxon>
        <taxon>eudicotyledons</taxon>
        <taxon>Gunneridae</taxon>
        <taxon>Pentapetalae</taxon>
        <taxon>rosids</taxon>
        <taxon>fabids</taxon>
        <taxon>Malpighiales</taxon>
        <taxon>Euphorbiaceae</taxon>
        <taxon>Crotonoideae</taxon>
        <taxon>Manihoteae</taxon>
        <taxon>Manihot</taxon>
    </lineage>
</organism>
<dbReference type="Gene3D" id="1.20.5.4130">
    <property type="match status" value="1"/>
</dbReference>
<dbReference type="Pfam" id="PF18052">
    <property type="entry name" value="Rx_N"/>
    <property type="match status" value="1"/>
</dbReference>
<dbReference type="Pfam" id="PF13855">
    <property type="entry name" value="LRR_8"/>
    <property type="match status" value="1"/>
</dbReference>
<keyword evidence="5" id="KW-0067">ATP-binding</keyword>
<dbReference type="SUPFAM" id="SSF52540">
    <property type="entry name" value="P-loop containing nucleoside triphosphate hydrolases"/>
    <property type="match status" value="1"/>
</dbReference>
<proteinExistence type="predicted"/>
<evidence type="ECO:0000256" key="4">
    <source>
        <dbReference type="ARBA" id="ARBA00022821"/>
    </source>
</evidence>
<dbReference type="GO" id="GO:0043531">
    <property type="term" value="F:ADP binding"/>
    <property type="evidence" value="ECO:0007669"/>
    <property type="project" value="InterPro"/>
</dbReference>
<dbReference type="Gramene" id="Manes.03G077400.12.v8.1">
    <property type="protein sequence ID" value="Manes.03G077400.12.v8.1.CDS.1"/>
    <property type="gene ID" value="Manes.03G077400.v8.1"/>
</dbReference>
<dbReference type="EMBL" id="CM004389">
    <property type="protein sequence ID" value="OAY54469.1"/>
    <property type="molecule type" value="Genomic_DNA"/>
</dbReference>
<dbReference type="Gramene" id="Manes.03G077400.5.v8.1">
    <property type="protein sequence ID" value="Manes.03G077400.5.v8.1.CDS.1"/>
    <property type="gene ID" value="Manes.03G077400.v8.1"/>
</dbReference>
<keyword evidence="1" id="KW-0433">Leucine-rich repeat</keyword>
<dbReference type="InterPro" id="IPR056789">
    <property type="entry name" value="LRR_R13L1-DRL21"/>
</dbReference>
<feature type="domain" description="Disease resistance N-terminal" evidence="7">
    <location>
        <begin position="6"/>
        <end position="95"/>
    </location>
</feature>
<dbReference type="InterPro" id="IPR042197">
    <property type="entry name" value="Apaf_helical"/>
</dbReference>
<dbReference type="InterPro" id="IPR032675">
    <property type="entry name" value="LRR_dom_sf"/>
</dbReference>
<dbReference type="Gramene" id="Manes.03G077400.9.v8.1">
    <property type="protein sequence ID" value="Manes.03G077400.9.v8.1.CDS.1"/>
    <property type="gene ID" value="Manes.03G077400.v8.1"/>
</dbReference>
<dbReference type="PANTHER" id="PTHR36766">
    <property type="entry name" value="PLANT BROAD-SPECTRUM MILDEW RESISTANCE PROTEIN RPW8"/>
    <property type="match status" value="1"/>
</dbReference>
<dbReference type="Pfam" id="PF00931">
    <property type="entry name" value="NB-ARC"/>
    <property type="match status" value="1"/>
</dbReference>
<sequence length="949" mass="108383">MADALVSAILQQLTEIIHREVEQGVKLLGNVEREVEQLTSLFEAIQAVLEDAERRQLNEVTVKNWLAKLKGVAYDMDDILDEWSTAIWQMESTEKSPAARRNKVSSFLPSCFHFNRVMFRYDIALKIKEVRSRMDAIAQEAAFCNFRHSKEHGHKHIIEPERLSTSFVDVSRVCGREQDKQIILRKLLHKVNQENEGLQVISVVGMGGVGKTTLAQLVYNDDEVKRQFKKRIWVCVSEFFDQIRIAKAILETLTGVSPNLNELQSLLHDISKFNWEMKFLLVLDDVWTQDGWEPLKLSLECGAPAGSRILVTSCKETVAKKMESTYTHHLRELAFDECWLLFSKVAFYGRGKDECENLTEMGKKLANKCKGLPFAAKTLGDLMQLKRTRDEWRNVLASELWELEEVERGLFPSLLLCYYDLPAAVRRCFLYCSIFPKDFEMEKDELIKLWMAHGYLGGTEMELVGKGYFENLVVHSFFQDIKETEEMIDFEMRSVTTFKIHDIVHDFVQSLTKNECFRLVVLGPEKPRIGSSYEKALHLNLILAEGLPFPMSIYKAKNLRSLSVKTRSTLICAELPDLFLHLTCLRSLDLSESSIAEIPSEVGKLIHLRYLNLSQNVVLRVLPEKLCNLFNLQCLNLTACRSLTKLPQGMGKLTNLRHLQMIGSCVSFMPIGLERLTSLRTLSYFIISIGEDETKTANLGELKNLNQLQGNLLIKNLGNVVDAGEALNADLKNKKNLGGLFLDFSREEIGPPLNYDDLIKALQAPSDLEYLRIGAYKGMSLPNWMVSLSKLKELEIVDCSCEFLPSLGRLSSLAKLTMEIRGMRRFDDGFLGIPKITSNRELKKDEGEMSSITAFPKLKEFTICYMKELKKWDGRERRIGENDASIIMPQLEYLCILDCPLLKALPDYILTAPLKDLIISKCPILEKCYQKGTDQYSRKISHIPNINIY</sequence>
<evidence type="ECO:0000259" key="9">
    <source>
        <dbReference type="Pfam" id="PF25019"/>
    </source>
</evidence>
<feature type="domain" description="NB-ARC" evidence="6">
    <location>
        <begin position="185"/>
        <end position="348"/>
    </location>
</feature>
<dbReference type="AlphaFoldDB" id="A0A251LMV0"/>
<dbReference type="InterPro" id="IPR001611">
    <property type="entry name" value="Leu-rich_rpt"/>
</dbReference>
<dbReference type="Gramene" id="Manes.03G077400.11.v8.1">
    <property type="protein sequence ID" value="Manes.03G077400.11.v8.1.CDS.1"/>
    <property type="gene ID" value="Manes.03G077400.v8.1"/>
</dbReference>
<dbReference type="InterPro" id="IPR027417">
    <property type="entry name" value="P-loop_NTPase"/>
</dbReference>
<dbReference type="Gramene" id="Manes.03G077400.4.v8.1">
    <property type="protein sequence ID" value="Manes.03G077400.4.v8.1.CDS.1"/>
    <property type="gene ID" value="Manes.03G077400.v8.1"/>
</dbReference>
<dbReference type="GO" id="GO:0005524">
    <property type="term" value="F:ATP binding"/>
    <property type="evidence" value="ECO:0007669"/>
    <property type="project" value="UniProtKB-KW"/>
</dbReference>
<dbReference type="InterPro" id="IPR036388">
    <property type="entry name" value="WH-like_DNA-bd_sf"/>
</dbReference>
<feature type="domain" description="R13L1/DRL21-like LRR repeat region" evidence="9">
    <location>
        <begin position="699"/>
        <end position="819"/>
    </location>
</feature>
<reference evidence="10 11" key="1">
    <citation type="submission" date="2016-02" db="EMBL/GenBank/DDBJ databases">
        <title>WGS assembly of Manihot esculenta.</title>
        <authorList>
            <person name="Bredeson J.V."/>
            <person name="Prochnik S.E."/>
            <person name="Lyons J.B."/>
            <person name="Schmutz J."/>
            <person name="Grimwood J."/>
            <person name="Vrebalov J."/>
            <person name="Bart R.S."/>
            <person name="Amuge T."/>
            <person name="Ferguson M.E."/>
            <person name="Green R."/>
            <person name="Putnam N."/>
            <person name="Stites J."/>
            <person name="Rounsley S."/>
            <person name="Rokhsar D.S."/>
        </authorList>
    </citation>
    <scope>NUCLEOTIDE SEQUENCE [LARGE SCALE GENOMIC DNA]</scope>
    <source>
        <strain evidence="11">cv. AM560-2</strain>
        <tissue evidence="10">Leaf</tissue>
    </source>
</reference>
<dbReference type="Gene3D" id="1.10.10.10">
    <property type="entry name" value="Winged helix-like DNA-binding domain superfamily/Winged helix DNA-binding domain"/>
    <property type="match status" value="1"/>
</dbReference>
<dbReference type="Gramene" id="Manes.03G077400.8.v8.1">
    <property type="protein sequence ID" value="Manes.03G077400.8.v8.1.CDS.1"/>
    <property type="gene ID" value="Manes.03G077400.v8.1"/>
</dbReference>
<accession>A0A251LMV0</accession>
<dbReference type="InterPro" id="IPR038005">
    <property type="entry name" value="RX-like_CC"/>
</dbReference>
<dbReference type="PANTHER" id="PTHR36766:SF45">
    <property type="entry name" value="NB-ARC DOMAIN-CONTAINING PROTEIN"/>
    <property type="match status" value="1"/>
</dbReference>
<dbReference type="Pfam" id="PF23559">
    <property type="entry name" value="WHD_DRP"/>
    <property type="match status" value="1"/>
</dbReference>
<protein>
    <recommendedName>
        <fullName evidence="12">Disease resistance protein RGA3</fullName>
    </recommendedName>
</protein>
<evidence type="ECO:0000256" key="3">
    <source>
        <dbReference type="ARBA" id="ARBA00022741"/>
    </source>
</evidence>
<evidence type="ECO:0000259" key="7">
    <source>
        <dbReference type="Pfam" id="PF18052"/>
    </source>
</evidence>
<dbReference type="FunFam" id="3.40.50.300:FF:001091">
    <property type="entry name" value="Probable disease resistance protein At1g61300"/>
    <property type="match status" value="1"/>
</dbReference>
<keyword evidence="4" id="KW-0611">Plant defense</keyword>
<dbReference type="OrthoDB" id="850397at2759"/>
<dbReference type="Gene3D" id="1.10.8.430">
    <property type="entry name" value="Helical domain of apoptotic protease-activating factors"/>
    <property type="match status" value="1"/>
</dbReference>
<evidence type="ECO:0000259" key="8">
    <source>
        <dbReference type="Pfam" id="PF23559"/>
    </source>
</evidence>